<organism evidence="2 3">
    <name type="scientific">Diploscapter pachys</name>
    <dbReference type="NCBI Taxonomy" id="2018661"/>
    <lineage>
        <taxon>Eukaryota</taxon>
        <taxon>Metazoa</taxon>
        <taxon>Ecdysozoa</taxon>
        <taxon>Nematoda</taxon>
        <taxon>Chromadorea</taxon>
        <taxon>Rhabditida</taxon>
        <taxon>Rhabditina</taxon>
        <taxon>Rhabditomorpha</taxon>
        <taxon>Rhabditoidea</taxon>
        <taxon>Rhabditidae</taxon>
        <taxon>Diploscapter</taxon>
    </lineage>
</organism>
<sequence>MAIERLTQAGDITRENHQKQQPYCQHPPDQPRPGHQALPILEPRAAQTPVLHTYLGQARAFGHCLLQCAKQPRQLRPSGAQRRHRRLLGQQRIPCFTQLIDLPQRSVQPLNGRLLRGDDLRLPGQTRPRHSIKQHHPAQRHHKRADQGDLESPHSACPALFAPGHQSHGSSGHAGFIETADQRARATDMAFHAQTLRQVCRSSFIGGGPEQNNLLKRALDIRLPEPIDSLGPALQRRQGNALPMRHAASLPTVQDHLVRLQLQQRHVACLRLRHQRPPQRETVHLHGHQLQAGLREHALQWVELTLPTGHHQHLDLPDILHAWVMHLEIQGKVLHRKGKQLLGLREQGSFDGMAGQPGRQAANLADDLRCRQRQGGPALRSSTPGMGLPQTRDQALHLIKLQ</sequence>
<evidence type="ECO:0000313" key="2">
    <source>
        <dbReference type="EMBL" id="PAV71113.1"/>
    </source>
</evidence>
<protein>
    <submittedName>
        <fullName evidence="2">Uncharacterized protein</fullName>
    </submittedName>
</protein>
<dbReference type="Proteomes" id="UP000218231">
    <property type="component" value="Unassembled WGS sequence"/>
</dbReference>
<accession>A0A2A2KB79</accession>
<name>A0A2A2KB79_9BILA</name>
<feature type="region of interest" description="Disordered" evidence="1">
    <location>
        <begin position="1"/>
        <end position="36"/>
    </location>
</feature>
<reference evidence="2 3" key="1">
    <citation type="journal article" date="2017" name="Curr. Biol.">
        <title>Genome architecture and evolution of a unichromosomal asexual nematode.</title>
        <authorList>
            <person name="Fradin H."/>
            <person name="Zegar C."/>
            <person name="Gutwein M."/>
            <person name="Lucas J."/>
            <person name="Kovtun M."/>
            <person name="Corcoran D."/>
            <person name="Baugh L.R."/>
            <person name="Kiontke K."/>
            <person name="Gunsalus K."/>
            <person name="Fitch D.H."/>
            <person name="Piano F."/>
        </authorList>
    </citation>
    <scope>NUCLEOTIDE SEQUENCE [LARGE SCALE GENOMIC DNA]</scope>
    <source>
        <strain evidence="2">PF1309</strain>
    </source>
</reference>
<comment type="caution">
    <text evidence="2">The sequence shown here is derived from an EMBL/GenBank/DDBJ whole genome shotgun (WGS) entry which is preliminary data.</text>
</comment>
<dbReference type="AlphaFoldDB" id="A0A2A2KB79"/>
<keyword evidence="3" id="KW-1185">Reference proteome</keyword>
<evidence type="ECO:0000256" key="1">
    <source>
        <dbReference type="SAM" id="MobiDB-lite"/>
    </source>
</evidence>
<feature type="region of interest" description="Disordered" evidence="1">
    <location>
        <begin position="115"/>
        <end position="174"/>
    </location>
</feature>
<gene>
    <name evidence="2" type="ORF">WR25_21602</name>
</gene>
<proteinExistence type="predicted"/>
<dbReference type="EMBL" id="LIAE01009133">
    <property type="protein sequence ID" value="PAV71113.1"/>
    <property type="molecule type" value="Genomic_DNA"/>
</dbReference>
<evidence type="ECO:0000313" key="3">
    <source>
        <dbReference type="Proteomes" id="UP000218231"/>
    </source>
</evidence>
<feature type="compositionally biased region" description="Low complexity" evidence="1">
    <location>
        <begin position="164"/>
        <end position="173"/>
    </location>
</feature>
<feature type="compositionally biased region" description="Basic residues" evidence="1">
    <location>
        <begin position="127"/>
        <end position="144"/>
    </location>
</feature>